<keyword evidence="2" id="KW-1185">Reference proteome</keyword>
<dbReference type="OrthoDB" id="5818880at2"/>
<sequence length="269" mass="29819">MNKKVLTIGTIIAVFGIAILTKPNSGELELPNCNFEKVANTKINFFVDQEVLESSSIEDIKKSLNSSIKYANQVLKNSCVPLTRSLGDVVPLYIDKNEVRSLVAAGNLVSKALEKQKISVKQLSPNEKYGLIFHGKHESQFGLSGQASSYFGAWFFAISSTGPIHMLEHELGHLSWAQHSEKHPIPNLTMFLKSAVPQEYQEKLVPYARAFKCGDSGTIMSYERNILPIYSSPQIKYQEEFCGNSASADNARVLRDYALTLLETGKVGQ</sequence>
<protein>
    <submittedName>
        <fullName evidence="1">Uncharacterized protein</fullName>
    </submittedName>
</protein>
<comment type="caution">
    <text evidence="1">The sequence shown here is derived from an EMBL/GenBank/DDBJ whole genome shotgun (WGS) entry which is preliminary data.</text>
</comment>
<proteinExistence type="predicted"/>
<accession>A0A2J9VJI1</accession>
<organism evidence="1 2">
    <name type="scientific">Vibrio mimicus</name>
    <dbReference type="NCBI Taxonomy" id="674"/>
    <lineage>
        <taxon>Bacteria</taxon>
        <taxon>Pseudomonadati</taxon>
        <taxon>Pseudomonadota</taxon>
        <taxon>Gammaproteobacteria</taxon>
        <taxon>Vibrionales</taxon>
        <taxon>Vibrionaceae</taxon>
        <taxon>Vibrio</taxon>
    </lineage>
</organism>
<dbReference type="EMBL" id="LOSJ02000001">
    <property type="protein sequence ID" value="PNM63946.1"/>
    <property type="molecule type" value="Genomic_DNA"/>
</dbReference>
<gene>
    <name evidence="1" type="ORF">AL544_003205</name>
</gene>
<dbReference type="Proteomes" id="UP000053748">
    <property type="component" value="Unassembled WGS sequence"/>
</dbReference>
<name>A0A2J9VJI1_VIBMI</name>
<evidence type="ECO:0000313" key="2">
    <source>
        <dbReference type="Proteomes" id="UP000053748"/>
    </source>
</evidence>
<reference evidence="1" key="1">
    <citation type="submission" date="2017-12" db="EMBL/GenBank/DDBJ databases">
        <title>FDA dAtabase for Regulatory Grade micrObial Sequences (FDA-ARGOS): Supporting development and validation of Infectious Disease Dx tests.</title>
        <authorList>
            <person name="Hoffmann M."/>
            <person name="Allard M."/>
            <person name="Evans P."/>
            <person name="Brown E."/>
            <person name="Tallon L.J."/>
            <person name="Sadzewicz L."/>
            <person name="Sengamalay N."/>
            <person name="Ott S."/>
            <person name="Godinez A."/>
            <person name="Nagaraj S."/>
            <person name="Vavikolanu K."/>
            <person name="Aluvathingal J."/>
            <person name="Nadendla S."/>
            <person name="Hobson J."/>
            <person name="Sichtig H."/>
        </authorList>
    </citation>
    <scope>NUCLEOTIDE SEQUENCE [LARGE SCALE GENOMIC DNA]</scope>
    <source>
        <strain evidence="1">FDAARGOS_113</strain>
    </source>
</reference>
<dbReference type="AlphaFoldDB" id="A0A2J9VJI1"/>
<evidence type="ECO:0000313" key="1">
    <source>
        <dbReference type="EMBL" id="PNM63946.1"/>
    </source>
</evidence>
<dbReference type="RefSeq" id="WP_001036934.1">
    <property type="nucleotide sequence ID" value="NZ_CAWMSS010000002.1"/>
</dbReference>